<evidence type="ECO:0000256" key="1">
    <source>
        <dbReference type="SAM" id="MobiDB-lite"/>
    </source>
</evidence>
<sequence>MTGSFRLLVADPAARTLETDTGTWVVAGIDVSSIERVLRDAASIAEVKRALPSVTEDAIAVNVEDDSGRTVHAYRSVTGGHRLYWTKVNGEFVLADHFRNALAEVPVEERAVSDETIIDHLLFRAPVGATGFVEGVDGVEQGEWRTWHLDSGETTSERVGTLSTRTETPPSRAPAAIESTYDDLMATDGFDGDAINLYSGGVDSTLTQTFFEDSTMLNAGVDSEEYAYEVEYAREGADHFDAPFEQEMIPEADVLEHLEDSIDATGSPSCPLQVLMVNEALRQHSGRRYVMAVGADSIFGNTPMRGPRYADWASPLLNTPVSRGLAQYGPGPVGGFVEWMDELDAQFDRPVDDADSYAHQYATYSNPGYAKRLFDPSLVDDRVAAQTEYVTERVPLDDTYSRFARQAECRHMNLVFGHRVGARWRQLAMAHGNALTNPFETQSMIETSLSIPAERRFVSGPRHLYDVSTKHHLKQLLRDRLPEYPIGQPKGAGVLPFQRYLRSGPLSSAFETYEPPSFVPDGERESVIEGSGRQSWNVLTYAIWRDRVLENADLPRLSTTRERTWTVPGRGASRSPGESAT</sequence>
<keyword evidence="4" id="KW-1185">Reference proteome</keyword>
<reference evidence="3 4" key="1">
    <citation type="submission" date="2021-06" db="EMBL/GenBank/DDBJ databases">
        <title>Halomicroarcula sp. a new haloarchaeum isolated from saline soil.</title>
        <authorList>
            <person name="Duran-Viseras A."/>
            <person name="Sanchez-Porro C."/>
            <person name="Ventosa A."/>
        </authorList>
    </citation>
    <scope>NUCLEOTIDE SEQUENCE [LARGE SCALE GENOMIC DNA]</scope>
    <source>
        <strain evidence="3 4">F27</strain>
    </source>
</reference>
<dbReference type="SUPFAM" id="SSF52402">
    <property type="entry name" value="Adenine nucleotide alpha hydrolases-like"/>
    <property type="match status" value="1"/>
</dbReference>
<feature type="domain" description="Asparagine synthetase" evidence="2">
    <location>
        <begin position="199"/>
        <end position="509"/>
    </location>
</feature>
<dbReference type="GO" id="GO:0004066">
    <property type="term" value="F:asparagine synthase (glutamine-hydrolyzing) activity"/>
    <property type="evidence" value="ECO:0007669"/>
    <property type="project" value="InterPro"/>
</dbReference>
<feature type="region of interest" description="Disordered" evidence="1">
    <location>
        <begin position="153"/>
        <end position="173"/>
    </location>
</feature>
<dbReference type="EMBL" id="RKLT01000004">
    <property type="protein sequence ID" value="MBX0295730.1"/>
    <property type="molecule type" value="Genomic_DNA"/>
</dbReference>
<evidence type="ECO:0000313" key="4">
    <source>
        <dbReference type="Proteomes" id="UP001430455"/>
    </source>
</evidence>
<dbReference type="GO" id="GO:0006529">
    <property type="term" value="P:asparagine biosynthetic process"/>
    <property type="evidence" value="ECO:0007669"/>
    <property type="project" value="InterPro"/>
</dbReference>
<evidence type="ECO:0000259" key="2">
    <source>
        <dbReference type="Pfam" id="PF00733"/>
    </source>
</evidence>
<dbReference type="InterPro" id="IPR014729">
    <property type="entry name" value="Rossmann-like_a/b/a_fold"/>
</dbReference>
<dbReference type="Gene3D" id="3.40.50.620">
    <property type="entry name" value="HUPs"/>
    <property type="match status" value="1"/>
</dbReference>
<dbReference type="InterPro" id="IPR001962">
    <property type="entry name" value="Asn_synthase"/>
</dbReference>
<accession>A0AAW4PE85</accession>
<dbReference type="Pfam" id="PF00733">
    <property type="entry name" value="Asn_synthase"/>
    <property type="match status" value="1"/>
</dbReference>
<feature type="compositionally biased region" description="Polar residues" evidence="1">
    <location>
        <begin position="153"/>
        <end position="169"/>
    </location>
</feature>
<dbReference type="Proteomes" id="UP001430455">
    <property type="component" value="Unassembled WGS sequence"/>
</dbReference>
<proteinExistence type="predicted"/>
<gene>
    <name evidence="3" type="ORF">EGH23_12665</name>
</gene>
<dbReference type="AlphaFoldDB" id="A0AAW4PE85"/>
<organism evidence="3 4">
    <name type="scientific">Haloarcula nitratireducens</name>
    <dbReference type="NCBI Taxonomy" id="2487749"/>
    <lineage>
        <taxon>Archaea</taxon>
        <taxon>Methanobacteriati</taxon>
        <taxon>Methanobacteriota</taxon>
        <taxon>Stenosarchaea group</taxon>
        <taxon>Halobacteria</taxon>
        <taxon>Halobacteriales</taxon>
        <taxon>Haloarculaceae</taxon>
        <taxon>Haloarcula</taxon>
    </lineage>
</organism>
<feature type="region of interest" description="Disordered" evidence="1">
    <location>
        <begin position="560"/>
        <end position="581"/>
    </location>
</feature>
<comment type="caution">
    <text evidence="3">The sequence shown here is derived from an EMBL/GenBank/DDBJ whole genome shotgun (WGS) entry which is preliminary data.</text>
</comment>
<evidence type="ECO:0000313" key="3">
    <source>
        <dbReference type="EMBL" id="MBX0295730.1"/>
    </source>
</evidence>
<protein>
    <recommendedName>
        <fullName evidence="2">Asparagine synthetase domain-containing protein</fullName>
    </recommendedName>
</protein>
<dbReference type="RefSeq" id="WP_220580363.1">
    <property type="nucleotide sequence ID" value="NZ_RKLT01000004.1"/>
</dbReference>
<name>A0AAW4PE85_9EURY</name>